<sequence>MSMSMANLVQCQEVAPEALKKQLSVVVRSIQWSYAIFWSLSTTQQGVLQWGDGYYNGDIKTRKTVQAVELKADKTGLQRSEQLRELYEFLLEGEIDQNKRPPAALSPEDLSDAEWYYLVCMSYVFKLGQGLPGRALANGETIWLCNSHNADNEVFLRSLLAKSASIQTVVCFPYLGGAIELGVTELVPEDPNLLQHIKASFLDMTKPVHFDKSSSLPHNANDDRNPTCANFNQDMVETLDLDNVHSPAEEISMFDLGEGNGDLHRNIHEECSIVLLDDCSNGCDHNHQTEDSLMLEGLNGVASHVQNRYLMDDGCSYGAHNTINSSDCMSGAFTIEENAPISSPNCGSISHSHTKLSSLDLRADDDLHYKKTLSVVLKCLSPLSEIPSLHSLGHKSGFVRWEKGGIDNGYRPRVPQNILKSILFSVPLLHGDSSSPSFQKENGKKHFHKKLENDNLRENEKLLVLKSVIASISEIDKVSIPNDIIKNLKELEARVEEPESCVDSVDCEPKPRRNYLVMVEETSDNYKNRKVDNAKKSCINKRKASDVHESYKTDTELNRVVLKESLISDLKVTIKEQDVVIEMKCPYREYIFQDIMDAINNLHLDVHMVQSSTLDGILRLTLKSKFRGKAVAPVRMIKEALQKVAGKC</sequence>
<evidence type="ECO:0000313" key="10">
    <source>
        <dbReference type="Proteomes" id="UP001054252"/>
    </source>
</evidence>
<evidence type="ECO:0000256" key="2">
    <source>
        <dbReference type="ARBA" id="ARBA00023015"/>
    </source>
</evidence>
<dbReference type="Pfam" id="PF14215">
    <property type="entry name" value="bHLH-MYC_N"/>
    <property type="match status" value="1"/>
</dbReference>
<keyword evidence="10" id="KW-1185">Reference proteome</keyword>
<organism evidence="9 10">
    <name type="scientific">Rubroshorea leprosula</name>
    <dbReference type="NCBI Taxonomy" id="152421"/>
    <lineage>
        <taxon>Eukaryota</taxon>
        <taxon>Viridiplantae</taxon>
        <taxon>Streptophyta</taxon>
        <taxon>Embryophyta</taxon>
        <taxon>Tracheophyta</taxon>
        <taxon>Spermatophyta</taxon>
        <taxon>Magnoliopsida</taxon>
        <taxon>eudicotyledons</taxon>
        <taxon>Gunneridae</taxon>
        <taxon>Pentapetalae</taxon>
        <taxon>rosids</taxon>
        <taxon>malvids</taxon>
        <taxon>Malvales</taxon>
        <taxon>Dipterocarpaceae</taxon>
        <taxon>Rubroshorea</taxon>
    </lineage>
</organism>
<dbReference type="PANTHER" id="PTHR46266:SF1">
    <property type="entry name" value="TRANSCRIPTION FACTOR MYC1"/>
    <property type="match status" value="1"/>
</dbReference>
<keyword evidence="6" id="KW-0539">Nucleus</keyword>
<evidence type="ECO:0000256" key="1">
    <source>
        <dbReference type="ARBA" id="ARBA00004123"/>
    </source>
</evidence>
<comment type="subcellular location">
    <subcellularLocation>
        <location evidence="1">Nucleus</location>
    </subcellularLocation>
</comment>
<accession>A0AAV5HT24</accession>
<keyword evidence="3" id="KW-0238">DNA-binding</keyword>
<protein>
    <submittedName>
        <fullName evidence="9">Uncharacterized protein</fullName>
    </submittedName>
</protein>
<evidence type="ECO:0000256" key="5">
    <source>
        <dbReference type="ARBA" id="ARBA00023163"/>
    </source>
</evidence>
<feature type="domain" description="Plant bHLH transcription factor ACT-like" evidence="8">
    <location>
        <begin position="569"/>
        <end position="645"/>
    </location>
</feature>
<dbReference type="InterPro" id="IPR054502">
    <property type="entry name" value="bHLH-TF_ACT-like_plant"/>
</dbReference>
<dbReference type="EMBL" id="BPVZ01000002">
    <property type="protein sequence ID" value="GKU88150.1"/>
    <property type="molecule type" value="Genomic_DNA"/>
</dbReference>
<dbReference type="GO" id="GO:0080090">
    <property type="term" value="P:regulation of primary metabolic process"/>
    <property type="evidence" value="ECO:0007669"/>
    <property type="project" value="UniProtKB-ARBA"/>
</dbReference>
<dbReference type="Pfam" id="PF22754">
    <property type="entry name" value="bHLH-TF_ACT-like_plant"/>
    <property type="match status" value="1"/>
</dbReference>
<proteinExistence type="predicted"/>
<gene>
    <name evidence="9" type="ORF">SLEP1_g2450</name>
</gene>
<comment type="caution">
    <text evidence="9">The sequence shown here is derived from an EMBL/GenBank/DDBJ whole genome shotgun (WGS) entry which is preliminary data.</text>
</comment>
<name>A0AAV5HT24_9ROSI</name>
<keyword evidence="5" id="KW-0804">Transcription</keyword>
<reference evidence="9 10" key="1">
    <citation type="journal article" date="2021" name="Commun. Biol.">
        <title>The genome of Shorea leprosula (Dipterocarpaceae) highlights the ecological relevance of drought in aseasonal tropical rainforests.</title>
        <authorList>
            <person name="Ng K.K.S."/>
            <person name="Kobayashi M.J."/>
            <person name="Fawcett J.A."/>
            <person name="Hatakeyama M."/>
            <person name="Paape T."/>
            <person name="Ng C.H."/>
            <person name="Ang C.C."/>
            <person name="Tnah L.H."/>
            <person name="Lee C.T."/>
            <person name="Nishiyama T."/>
            <person name="Sese J."/>
            <person name="O'Brien M.J."/>
            <person name="Copetti D."/>
            <person name="Mohd Noor M.I."/>
            <person name="Ong R.C."/>
            <person name="Putra M."/>
            <person name="Sireger I.Z."/>
            <person name="Indrioko S."/>
            <person name="Kosugi Y."/>
            <person name="Izuno A."/>
            <person name="Isagi Y."/>
            <person name="Lee S.L."/>
            <person name="Shimizu K.K."/>
        </authorList>
    </citation>
    <scope>NUCLEOTIDE SEQUENCE [LARGE SCALE GENOMIC DNA]</scope>
    <source>
        <strain evidence="9">214</strain>
    </source>
</reference>
<keyword evidence="2" id="KW-0805">Transcription regulation</keyword>
<evidence type="ECO:0000256" key="4">
    <source>
        <dbReference type="ARBA" id="ARBA00023159"/>
    </source>
</evidence>
<evidence type="ECO:0000313" key="9">
    <source>
        <dbReference type="EMBL" id="GKU88150.1"/>
    </source>
</evidence>
<keyword evidence="4" id="KW-0010">Activator</keyword>
<evidence type="ECO:0000256" key="6">
    <source>
        <dbReference type="ARBA" id="ARBA00023242"/>
    </source>
</evidence>
<dbReference type="AlphaFoldDB" id="A0AAV5HT24"/>
<dbReference type="InterPro" id="IPR025610">
    <property type="entry name" value="MYC/MYB_N"/>
</dbReference>
<dbReference type="Proteomes" id="UP001054252">
    <property type="component" value="Unassembled WGS sequence"/>
</dbReference>
<evidence type="ECO:0000259" key="7">
    <source>
        <dbReference type="Pfam" id="PF14215"/>
    </source>
</evidence>
<dbReference type="GO" id="GO:0005634">
    <property type="term" value="C:nucleus"/>
    <property type="evidence" value="ECO:0007669"/>
    <property type="project" value="UniProtKB-SubCell"/>
</dbReference>
<dbReference type="PANTHER" id="PTHR46266">
    <property type="entry name" value="TRANSCRIPTION FACTOR TT8"/>
    <property type="match status" value="1"/>
</dbReference>
<feature type="domain" description="Transcription factor MYC/MYB N-terminal" evidence="7">
    <location>
        <begin position="19"/>
        <end position="201"/>
    </location>
</feature>
<evidence type="ECO:0000256" key="3">
    <source>
        <dbReference type="ARBA" id="ARBA00023125"/>
    </source>
</evidence>
<evidence type="ECO:0000259" key="8">
    <source>
        <dbReference type="Pfam" id="PF22754"/>
    </source>
</evidence>